<dbReference type="Gene3D" id="3.80.10.10">
    <property type="entry name" value="Ribonuclease Inhibitor"/>
    <property type="match status" value="1"/>
</dbReference>
<evidence type="ECO:0000313" key="6">
    <source>
        <dbReference type="Proteomes" id="UP001153555"/>
    </source>
</evidence>
<evidence type="ECO:0000259" key="4">
    <source>
        <dbReference type="Pfam" id="PF12819"/>
    </source>
</evidence>
<dbReference type="InterPro" id="IPR001611">
    <property type="entry name" value="Leu-rich_rpt"/>
</dbReference>
<name>A0A9N7MYL7_STRHE</name>
<dbReference type="PANTHER" id="PTHR45631">
    <property type="entry name" value="OS07G0107800 PROTEIN-RELATED"/>
    <property type="match status" value="1"/>
</dbReference>
<keyword evidence="2" id="KW-0472">Membrane</keyword>
<dbReference type="Proteomes" id="UP001153555">
    <property type="component" value="Unassembled WGS sequence"/>
</dbReference>
<sequence>MTLFPLFIVFSLLPYCLSLSSPFNYSLHIDCGGLVDSTDAFHTAWLSDRFYSGGSVAVVSEPLRFVQQQEKTLRHFPISSGKKNCYSIPLPAGAGAGRYLLRTFTVYDNFDGKSHSPSFDVSVRATLVFSWRSPWPAEISRSGAYSDLFFHHDTDAVDLCFYSIATDSPVIGSLEVYQIDARAYPFDHPGNSSDYILINYGRFSSGSGRWGPGFTNDTDFFGRTWLTILSVRLVPVVGSPVICGLENYAIVPVDLRTTPDQVVAMRALKASLHVPERMGWNGDPCAPTTWDAWEGVTCHPSKDESYLVVSQIDLGSQGLKGYISDQIGLLTNLVSLNLSSNSLGGSIPSGLGEKSLVKLDLSNNKFTGFIPDSLTSSSLQLVLLNDNVLEGQVPEELYSIGVHGGAIDLSRNKRLCGVPSLPDCPLFWGKNGLSTGAKIGIGLSCIVVLFLLLLGLYYFCKRRHNDYGFGLPHELIALSSKTNRYHRQKSLMTLEMESQHAKGFIRSYSAN</sequence>
<evidence type="ECO:0000256" key="1">
    <source>
        <dbReference type="ARBA" id="ARBA00004167"/>
    </source>
</evidence>
<dbReference type="FunFam" id="3.80.10.10:FF:000135">
    <property type="entry name" value="Putative LRR receptor-like serine/threonine-protein kinase"/>
    <property type="match status" value="1"/>
</dbReference>
<dbReference type="OrthoDB" id="2018673at2759"/>
<comment type="subcellular location">
    <subcellularLocation>
        <location evidence="1">Membrane</location>
        <topology evidence="1">Single-pass membrane protein</topology>
    </subcellularLocation>
</comment>
<feature type="chain" id="PRO_5040227828" evidence="3">
    <location>
        <begin position="19"/>
        <end position="511"/>
    </location>
</feature>
<dbReference type="AlphaFoldDB" id="A0A9N7MYL7"/>
<keyword evidence="6" id="KW-1185">Reference proteome</keyword>
<dbReference type="Pfam" id="PF12819">
    <property type="entry name" value="Malectin_like"/>
    <property type="match status" value="1"/>
</dbReference>
<feature type="domain" description="Malectin-like" evidence="4">
    <location>
        <begin position="29"/>
        <end position="227"/>
    </location>
</feature>
<dbReference type="SUPFAM" id="SSF52058">
    <property type="entry name" value="L domain-like"/>
    <property type="match status" value="1"/>
</dbReference>
<dbReference type="EMBL" id="CACSLK010017224">
    <property type="protein sequence ID" value="CAA0818626.1"/>
    <property type="molecule type" value="Genomic_DNA"/>
</dbReference>
<evidence type="ECO:0000256" key="2">
    <source>
        <dbReference type="SAM" id="Phobius"/>
    </source>
</evidence>
<feature type="transmembrane region" description="Helical" evidence="2">
    <location>
        <begin position="439"/>
        <end position="459"/>
    </location>
</feature>
<keyword evidence="2" id="KW-1133">Transmembrane helix</keyword>
<dbReference type="GO" id="GO:0016020">
    <property type="term" value="C:membrane"/>
    <property type="evidence" value="ECO:0007669"/>
    <property type="project" value="UniProtKB-SubCell"/>
</dbReference>
<evidence type="ECO:0000313" key="5">
    <source>
        <dbReference type="EMBL" id="CAA0818626.1"/>
    </source>
</evidence>
<comment type="caution">
    <text evidence="5">The sequence shown here is derived from an EMBL/GenBank/DDBJ whole genome shotgun (WGS) entry which is preliminary data.</text>
</comment>
<proteinExistence type="predicted"/>
<dbReference type="InterPro" id="IPR024788">
    <property type="entry name" value="Malectin-like_Carb-bd_dom"/>
</dbReference>
<reference evidence="5" key="1">
    <citation type="submission" date="2019-12" db="EMBL/GenBank/DDBJ databases">
        <authorList>
            <person name="Scholes J."/>
        </authorList>
    </citation>
    <scope>NUCLEOTIDE SEQUENCE</scope>
</reference>
<feature type="signal peptide" evidence="3">
    <location>
        <begin position="1"/>
        <end position="18"/>
    </location>
</feature>
<keyword evidence="3" id="KW-0732">Signal</keyword>
<keyword evidence="2" id="KW-0812">Transmembrane</keyword>
<gene>
    <name evidence="5" type="ORF">SHERM_00396</name>
</gene>
<dbReference type="PANTHER" id="PTHR45631:SF191">
    <property type="entry name" value="DI-GLUCOSE BINDING PROTEIN WITH LEUCINE-RICH REPEAT DOMAIN-CONTAINING PROTEIN"/>
    <property type="match status" value="1"/>
</dbReference>
<dbReference type="Pfam" id="PF00560">
    <property type="entry name" value="LRR_1"/>
    <property type="match status" value="2"/>
</dbReference>
<organism evidence="5 6">
    <name type="scientific">Striga hermonthica</name>
    <name type="common">Purple witchweed</name>
    <name type="synonym">Buchnera hermonthica</name>
    <dbReference type="NCBI Taxonomy" id="68872"/>
    <lineage>
        <taxon>Eukaryota</taxon>
        <taxon>Viridiplantae</taxon>
        <taxon>Streptophyta</taxon>
        <taxon>Embryophyta</taxon>
        <taxon>Tracheophyta</taxon>
        <taxon>Spermatophyta</taxon>
        <taxon>Magnoliopsida</taxon>
        <taxon>eudicotyledons</taxon>
        <taxon>Gunneridae</taxon>
        <taxon>Pentapetalae</taxon>
        <taxon>asterids</taxon>
        <taxon>lamiids</taxon>
        <taxon>Lamiales</taxon>
        <taxon>Orobanchaceae</taxon>
        <taxon>Buchnereae</taxon>
        <taxon>Striga</taxon>
    </lineage>
</organism>
<accession>A0A9N7MYL7</accession>
<protein>
    <submittedName>
        <fullName evidence="5">Di-glucose binding protein with Leucine-rich repeat domain</fullName>
    </submittedName>
</protein>
<evidence type="ECO:0000256" key="3">
    <source>
        <dbReference type="SAM" id="SignalP"/>
    </source>
</evidence>
<dbReference type="InterPro" id="IPR032675">
    <property type="entry name" value="LRR_dom_sf"/>
</dbReference>